<reference evidence="1 2" key="1">
    <citation type="submission" date="2019-02" db="EMBL/GenBank/DDBJ databases">
        <title>Deep-cultivation of Planctomycetes and their phenomic and genomic characterization uncovers novel biology.</title>
        <authorList>
            <person name="Wiegand S."/>
            <person name="Jogler M."/>
            <person name="Boedeker C."/>
            <person name="Pinto D."/>
            <person name="Vollmers J."/>
            <person name="Rivas-Marin E."/>
            <person name="Kohn T."/>
            <person name="Peeters S.H."/>
            <person name="Heuer A."/>
            <person name="Rast P."/>
            <person name="Oberbeckmann S."/>
            <person name="Bunk B."/>
            <person name="Jeske O."/>
            <person name="Meyerdierks A."/>
            <person name="Storesund J.E."/>
            <person name="Kallscheuer N."/>
            <person name="Luecker S."/>
            <person name="Lage O.M."/>
            <person name="Pohl T."/>
            <person name="Merkel B.J."/>
            <person name="Hornburger P."/>
            <person name="Mueller R.-W."/>
            <person name="Bruemmer F."/>
            <person name="Labrenz M."/>
            <person name="Spormann A.M."/>
            <person name="Op den Camp H."/>
            <person name="Overmann J."/>
            <person name="Amann R."/>
            <person name="Jetten M.S.M."/>
            <person name="Mascher T."/>
            <person name="Medema M.H."/>
            <person name="Devos D.P."/>
            <person name="Kaster A.-K."/>
            <person name="Ovreas L."/>
            <person name="Rohde M."/>
            <person name="Galperin M.Y."/>
            <person name="Jogler C."/>
        </authorList>
    </citation>
    <scope>NUCLEOTIDE SEQUENCE [LARGE SCALE GENOMIC DNA]</scope>
    <source>
        <strain evidence="1 2">Pan189</strain>
    </source>
</reference>
<proteinExistence type="predicted"/>
<protein>
    <submittedName>
        <fullName evidence="1">Uncharacterized protein</fullName>
    </submittedName>
</protein>
<dbReference type="Proteomes" id="UP000317318">
    <property type="component" value="Chromosome"/>
</dbReference>
<keyword evidence="2" id="KW-1185">Reference proteome</keyword>
<dbReference type="KEGG" id="svp:Pan189_11070"/>
<gene>
    <name evidence="1" type="ORF">Pan189_11070</name>
</gene>
<sequence>MSACPGCIKTDSRKLGSICRLPDCLYSIAKVNNQLKPVVVCQFRKSIFVLLGWPGTAFSPPPERALAISDCLTKALPNTSSLWAS</sequence>
<name>A0A517QYR5_9PLAN</name>
<dbReference type="EMBL" id="CP036268">
    <property type="protein sequence ID" value="QDT36744.1"/>
    <property type="molecule type" value="Genomic_DNA"/>
</dbReference>
<evidence type="ECO:0000313" key="1">
    <source>
        <dbReference type="EMBL" id="QDT36744.1"/>
    </source>
</evidence>
<dbReference type="AlphaFoldDB" id="A0A517QYR5"/>
<evidence type="ECO:0000313" key="2">
    <source>
        <dbReference type="Proteomes" id="UP000317318"/>
    </source>
</evidence>
<organism evidence="1 2">
    <name type="scientific">Stratiformator vulcanicus</name>
    <dbReference type="NCBI Taxonomy" id="2527980"/>
    <lineage>
        <taxon>Bacteria</taxon>
        <taxon>Pseudomonadati</taxon>
        <taxon>Planctomycetota</taxon>
        <taxon>Planctomycetia</taxon>
        <taxon>Planctomycetales</taxon>
        <taxon>Planctomycetaceae</taxon>
        <taxon>Stratiformator</taxon>
    </lineage>
</organism>
<accession>A0A517QYR5</accession>